<feature type="compositionally biased region" description="Polar residues" evidence="6">
    <location>
        <begin position="279"/>
        <end position="318"/>
    </location>
</feature>
<comment type="subcellular location">
    <subcellularLocation>
        <location evidence="1">Cell membrane</location>
        <topology evidence="1">Single-pass membrane protein</topology>
    </subcellularLocation>
</comment>
<dbReference type="OrthoDB" id="1793324at2"/>
<dbReference type="AlphaFoldDB" id="A0A1Q8QN59"/>
<evidence type="ECO:0000256" key="7">
    <source>
        <dbReference type="SAM" id="Phobius"/>
    </source>
</evidence>
<dbReference type="RefSeq" id="WP_075366283.1">
    <property type="nucleotide sequence ID" value="NZ_MLBF01000039.1"/>
</dbReference>
<dbReference type="InterPro" id="IPR055431">
    <property type="entry name" value="RsgI_M"/>
</dbReference>
<dbReference type="Pfam" id="PF23750">
    <property type="entry name" value="RsgI_M"/>
    <property type="match status" value="1"/>
</dbReference>
<dbReference type="Proteomes" id="UP000186102">
    <property type="component" value="Unassembled WGS sequence"/>
</dbReference>
<dbReference type="STRING" id="1888891.DSOL_3858"/>
<evidence type="ECO:0000256" key="3">
    <source>
        <dbReference type="ARBA" id="ARBA00022692"/>
    </source>
</evidence>
<dbReference type="EMBL" id="MLBF01000039">
    <property type="protein sequence ID" value="OLN28781.1"/>
    <property type="molecule type" value="Genomic_DNA"/>
</dbReference>
<reference evidence="9 10" key="1">
    <citation type="submission" date="2016-09" db="EMBL/GenBank/DDBJ databases">
        <title>Complete genome of Desulfosporosinus sp. OL.</title>
        <authorList>
            <person name="Mardanov A."/>
            <person name="Beletsky A."/>
            <person name="Panova A."/>
            <person name="Karnachuk O."/>
            <person name="Ravin N."/>
        </authorList>
    </citation>
    <scope>NUCLEOTIDE SEQUENCE [LARGE SCALE GENOMIC DNA]</scope>
    <source>
        <strain evidence="9 10">OL</strain>
    </source>
</reference>
<evidence type="ECO:0000313" key="9">
    <source>
        <dbReference type="EMBL" id="OLN28781.1"/>
    </source>
</evidence>
<keyword evidence="4 7" id="KW-1133">Transmembrane helix</keyword>
<name>A0A1Q8QN59_9FIRM</name>
<feature type="transmembrane region" description="Helical" evidence="7">
    <location>
        <begin position="55"/>
        <end position="77"/>
    </location>
</feature>
<evidence type="ECO:0000256" key="2">
    <source>
        <dbReference type="ARBA" id="ARBA00022475"/>
    </source>
</evidence>
<accession>A0A1Q8QN59</accession>
<feature type="domain" description="RsgI N-terminal anti-sigma" evidence="8">
    <location>
        <begin position="4"/>
        <end position="52"/>
    </location>
</feature>
<evidence type="ECO:0000259" key="8">
    <source>
        <dbReference type="PROSITE" id="PS51849"/>
    </source>
</evidence>
<evidence type="ECO:0000256" key="5">
    <source>
        <dbReference type="ARBA" id="ARBA00023136"/>
    </source>
</evidence>
<evidence type="ECO:0000256" key="6">
    <source>
        <dbReference type="SAM" id="MobiDB-lite"/>
    </source>
</evidence>
<evidence type="ECO:0000313" key="10">
    <source>
        <dbReference type="Proteomes" id="UP000186102"/>
    </source>
</evidence>
<sequence>MNKVKGIVMKTSRKITILYTEGGDYLEIKTPKSTPVLGQVIEVDLPAHKPLNQRFLQLGSIAAILFLALGLGVFNILSGANTAVAAVVVDINSSKELFVNRDAKVLKVIDLTQGTQTSPSDLQLQGKDIYTAVDVMIDQANTQGILNQSKNLVMTSIIPMDNRQVVVDQSKLRDSIGRHMLEKNISADLIVSKTDETTQKTARSLGMSVNHYQVYKRLLDKGLVVNSNGSSSNDTLHMLAEANTTLNSLFPQESMTITPQNGIHQDVPNSMGAPMTGESMPSTNSHQSGSSQRSPNMTNTLPSSSTTMPDNHQKSSAPSVPMPMQDNSGSSSSSGKHDMMR</sequence>
<evidence type="ECO:0000256" key="4">
    <source>
        <dbReference type="ARBA" id="ARBA00022989"/>
    </source>
</evidence>
<keyword evidence="5 7" id="KW-0472">Membrane</keyword>
<keyword evidence="3 7" id="KW-0812">Transmembrane</keyword>
<keyword evidence="10" id="KW-1185">Reference proteome</keyword>
<gene>
    <name evidence="9" type="ORF">DSOL_3858</name>
</gene>
<dbReference type="GO" id="GO:0005886">
    <property type="term" value="C:plasma membrane"/>
    <property type="evidence" value="ECO:0007669"/>
    <property type="project" value="UniProtKB-SubCell"/>
</dbReference>
<dbReference type="PROSITE" id="PS51849">
    <property type="entry name" value="RSGI_N"/>
    <property type="match status" value="1"/>
</dbReference>
<feature type="region of interest" description="Disordered" evidence="6">
    <location>
        <begin position="259"/>
        <end position="341"/>
    </location>
</feature>
<proteinExistence type="predicted"/>
<evidence type="ECO:0000256" key="1">
    <source>
        <dbReference type="ARBA" id="ARBA00004162"/>
    </source>
</evidence>
<keyword evidence="2" id="KW-1003">Cell membrane</keyword>
<organism evidence="9 10">
    <name type="scientific">Desulfosporosinus metallidurans</name>
    <dbReference type="NCBI Taxonomy" id="1888891"/>
    <lineage>
        <taxon>Bacteria</taxon>
        <taxon>Bacillati</taxon>
        <taxon>Bacillota</taxon>
        <taxon>Clostridia</taxon>
        <taxon>Eubacteriales</taxon>
        <taxon>Desulfitobacteriaceae</taxon>
        <taxon>Desulfosporosinus</taxon>
    </lineage>
</organism>
<protein>
    <recommendedName>
        <fullName evidence="8">RsgI N-terminal anti-sigma domain-containing protein</fullName>
    </recommendedName>
</protein>
<dbReference type="InterPro" id="IPR024449">
    <property type="entry name" value="Anti-sigma_RsgI_N"/>
</dbReference>
<comment type="caution">
    <text evidence="9">The sequence shown here is derived from an EMBL/GenBank/DDBJ whole genome shotgun (WGS) entry which is preliminary data.</text>
</comment>
<dbReference type="Pfam" id="PF12791">
    <property type="entry name" value="RsgI_N"/>
    <property type="match status" value="1"/>
</dbReference>